<feature type="transmembrane region" description="Helical" evidence="7">
    <location>
        <begin position="286"/>
        <end position="303"/>
    </location>
</feature>
<feature type="transmembrane region" description="Helical" evidence="7">
    <location>
        <begin position="220"/>
        <end position="241"/>
    </location>
</feature>
<protein>
    <submittedName>
        <fullName evidence="9">NNP family nitrate/nitrite transporter-like MFS transporter</fullName>
    </submittedName>
</protein>
<dbReference type="Proteomes" id="UP000238034">
    <property type="component" value="Unassembled WGS sequence"/>
</dbReference>
<feature type="transmembrane region" description="Helical" evidence="7">
    <location>
        <begin position="393"/>
        <end position="415"/>
    </location>
</feature>
<evidence type="ECO:0000256" key="1">
    <source>
        <dbReference type="ARBA" id="ARBA00004141"/>
    </source>
</evidence>
<feature type="transmembrane region" description="Helical" evidence="7">
    <location>
        <begin position="81"/>
        <end position="100"/>
    </location>
</feature>
<dbReference type="SUPFAM" id="SSF103473">
    <property type="entry name" value="MFS general substrate transporter"/>
    <property type="match status" value="2"/>
</dbReference>
<sequence>MTTEIQVGLKSHKILFLNTLGFLVSFAAWMINGVLVTYLTDNGIFEWTMVEIGWLLGVPVLTGSLLRLPVGILTDKFGGKWVFGTLLVFCAIPLFLLSFANSYTSFLILSFFFGISGTSFAVGVGYTSVWYPQNWQGRAIGIFGTGAAGASVTTLVGPSLLNMLTDNGANPEGWRQMPVIYASCLLVVGLLFFFFAENRKPVASGKTLMKLLSPLSEVRVWRFGLYYFLVFGCFVAFSQWLVPYFVNVYQTNLVLAGLFASCFSLPAGLFRAVGGFLSDKYGARKVMYGVLGASVVLSFLLIIPRMEIASPGAGIMATKAGTVTAVTANSISVDGKAYAIHPKNRVFEHTRNTVMIFPNKETWHEVLVKPGDQITKKQLIAQGTTRIYFQANMWVFIVLVMLVGVTWGIGTAAVFKHIPEYFPTQIGLVGGMVGLMGGLGGFVGPILFGYLLTGTGLWTSSWMFVWILSMVCIVWMHLVITKMMARRSPDLQDKFEHLPDK</sequence>
<feature type="transmembrane region" description="Helical" evidence="7">
    <location>
        <begin position="139"/>
        <end position="160"/>
    </location>
</feature>
<feature type="domain" description="Major facilitator superfamily (MFS) profile" evidence="8">
    <location>
        <begin position="13"/>
        <end position="484"/>
    </location>
</feature>
<organism evidence="9 10">
    <name type="scientific">Arcticibacter pallidicorallinus</name>
    <dbReference type="NCBI Taxonomy" id="1259464"/>
    <lineage>
        <taxon>Bacteria</taxon>
        <taxon>Pseudomonadati</taxon>
        <taxon>Bacteroidota</taxon>
        <taxon>Sphingobacteriia</taxon>
        <taxon>Sphingobacteriales</taxon>
        <taxon>Sphingobacteriaceae</taxon>
        <taxon>Arcticibacter</taxon>
    </lineage>
</organism>
<keyword evidence="3 7" id="KW-0812">Transmembrane</keyword>
<evidence type="ECO:0000256" key="2">
    <source>
        <dbReference type="ARBA" id="ARBA00008432"/>
    </source>
</evidence>
<evidence type="ECO:0000256" key="3">
    <source>
        <dbReference type="ARBA" id="ARBA00022692"/>
    </source>
</evidence>
<dbReference type="RefSeq" id="WP_106293933.1">
    <property type="nucleotide sequence ID" value="NZ_PVTH01000007.1"/>
</dbReference>
<name>A0A2T0U152_9SPHI</name>
<comment type="similarity">
    <text evidence="2">Belongs to the major facilitator superfamily. Nitrate/nitrite porter (TC 2.A.1.8) family.</text>
</comment>
<dbReference type="AlphaFoldDB" id="A0A2T0U152"/>
<reference evidence="9 10" key="1">
    <citation type="submission" date="2018-03" db="EMBL/GenBank/DDBJ databases">
        <title>Genomic Encyclopedia of Type Strains, Phase III (KMG-III): the genomes of soil and plant-associated and newly described type strains.</title>
        <authorList>
            <person name="Whitman W."/>
        </authorList>
    </citation>
    <scope>NUCLEOTIDE SEQUENCE [LARGE SCALE GENOMIC DNA]</scope>
    <source>
        <strain evidence="9 10">CGMCC 1.9313</strain>
    </source>
</reference>
<accession>A0A2T0U152</accession>
<feature type="transmembrane region" description="Helical" evidence="7">
    <location>
        <begin position="180"/>
        <end position="199"/>
    </location>
</feature>
<keyword evidence="10" id="KW-1185">Reference proteome</keyword>
<dbReference type="PROSITE" id="PS50850">
    <property type="entry name" value="MFS"/>
    <property type="match status" value="1"/>
</dbReference>
<evidence type="ECO:0000256" key="4">
    <source>
        <dbReference type="ARBA" id="ARBA00022989"/>
    </source>
</evidence>
<feature type="transmembrane region" description="Helical" evidence="7">
    <location>
        <begin position="463"/>
        <end position="480"/>
    </location>
</feature>
<feature type="transmembrane region" description="Helical" evidence="7">
    <location>
        <begin position="20"/>
        <end position="40"/>
    </location>
</feature>
<dbReference type="GO" id="GO:0015112">
    <property type="term" value="F:nitrate transmembrane transporter activity"/>
    <property type="evidence" value="ECO:0007669"/>
    <property type="project" value="InterPro"/>
</dbReference>
<gene>
    <name evidence="9" type="ORF">B0I27_107156</name>
</gene>
<dbReference type="InterPro" id="IPR020846">
    <property type="entry name" value="MFS_dom"/>
</dbReference>
<feature type="transmembrane region" description="Helical" evidence="7">
    <location>
        <begin position="253"/>
        <end position="274"/>
    </location>
</feature>
<evidence type="ECO:0000256" key="5">
    <source>
        <dbReference type="ARBA" id="ARBA00023063"/>
    </source>
</evidence>
<evidence type="ECO:0000256" key="7">
    <source>
        <dbReference type="SAM" id="Phobius"/>
    </source>
</evidence>
<dbReference type="InterPro" id="IPR044772">
    <property type="entry name" value="NO3_transporter"/>
</dbReference>
<keyword evidence="4 7" id="KW-1133">Transmembrane helix</keyword>
<dbReference type="Gene3D" id="1.20.1250.20">
    <property type="entry name" value="MFS general substrate transporter like domains"/>
    <property type="match status" value="2"/>
</dbReference>
<comment type="caution">
    <text evidence="9">The sequence shown here is derived from an EMBL/GenBank/DDBJ whole genome shotgun (WGS) entry which is preliminary data.</text>
</comment>
<feature type="transmembrane region" description="Helical" evidence="7">
    <location>
        <begin position="52"/>
        <end position="74"/>
    </location>
</feature>
<evidence type="ECO:0000313" key="10">
    <source>
        <dbReference type="Proteomes" id="UP000238034"/>
    </source>
</evidence>
<dbReference type="GO" id="GO:0042128">
    <property type="term" value="P:nitrate assimilation"/>
    <property type="evidence" value="ECO:0007669"/>
    <property type="project" value="UniProtKB-KW"/>
</dbReference>
<dbReference type="OrthoDB" id="9773404at2"/>
<feature type="transmembrane region" description="Helical" evidence="7">
    <location>
        <begin position="106"/>
        <end position="127"/>
    </location>
</feature>
<dbReference type="Pfam" id="PF07690">
    <property type="entry name" value="MFS_1"/>
    <property type="match status" value="2"/>
</dbReference>
<dbReference type="InterPro" id="IPR036259">
    <property type="entry name" value="MFS_trans_sf"/>
</dbReference>
<keyword evidence="6 7" id="KW-0472">Membrane</keyword>
<dbReference type="PANTHER" id="PTHR23515">
    <property type="entry name" value="HIGH-AFFINITY NITRATE TRANSPORTER 2.3"/>
    <property type="match status" value="1"/>
</dbReference>
<keyword evidence="5" id="KW-0534">Nitrate assimilation</keyword>
<evidence type="ECO:0000313" key="9">
    <source>
        <dbReference type="EMBL" id="PRY51568.1"/>
    </source>
</evidence>
<evidence type="ECO:0000256" key="6">
    <source>
        <dbReference type="ARBA" id="ARBA00023136"/>
    </source>
</evidence>
<proteinExistence type="inferred from homology"/>
<dbReference type="InterPro" id="IPR011701">
    <property type="entry name" value="MFS"/>
</dbReference>
<evidence type="ECO:0000259" key="8">
    <source>
        <dbReference type="PROSITE" id="PS50850"/>
    </source>
</evidence>
<feature type="transmembrane region" description="Helical" evidence="7">
    <location>
        <begin position="427"/>
        <end position="451"/>
    </location>
</feature>
<dbReference type="EMBL" id="PVTH01000007">
    <property type="protein sequence ID" value="PRY51568.1"/>
    <property type="molecule type" value="Genomic_DNA"/>
</dbReference>
<comment type="subcellular location">
    <subcellularLocation>
        <location evidence="1">Membrane</location>
        <topology evidence="1">Multi-pass membrane protein</topology>
    </subcellularLocation>
</comment>
<dbReference type="GO" id="GO:0016020">
    <property type="term" value="C:membrane"/>
    <property type="evidence" value="ECO:0007669"/>
    <property type="project" value="UniProtKB-SubCell"/>
</dbReference>